<evidence type="ECO:0000256" key="2">
    <source>
        <dbReference type="ARBA" id="ARBA00023180"/>
    </source>
</evidence>
<dbReference type="PANTHER" id="PTHR22953:SF7">
    <property type="entry name" value="PURPLE ACID PHOSPHATASE 22"/>
    <property type="match status" value="1"/>
</dbReference>
<evidence type="ECO:0000256" key="1">
    <source>
        <dbReference type="ARBA" id="ARBA00022729"/>
    </source>
</evidence>
<dbReference type="PANTHER" id="PTHR22953">
    <property type="entry name" value="ACID PHOSPHATASE RELATED"/>
    <property type="match status" value="1"/>
</dbReference>
<accession>A0AAV9BKF6</accession>
<evidence type="ECO:0000259" key="3">
    <source>
        <dbReference type="Pfam" id="PF00149"/>
    </source>
</evidence>
<dbReference type="GO" id="GO:0003993">
    <property type="term" value="F:acid phosphatase activity"/>
    <property type="evidence" value="ECO:0007669"/>
    <property type="project" value="InterPro"/>
</dbReference>
<dbReference type="InterPro" id="IPR029052">
    <property type="entry name" value="Metallo-depent_PP-like"/>
</dbReference>
<dbReference type="CDD" id="cd00839">
    <property type="entry name" value="MPP_PAPs"/>
    <property type="match status" value="1"/>
</dbReference>
<sequence>MVTQGNHEVESLPLGRPFVSYNARWLMPHAESASASNLYYSFDVADGAVHVVMLGSYADFGPGSDQRRWLESDLARVDRRHVGWVVAVVHAPWYSTNVAHDGEGEGMREALESLLYDARVDVVFAGHVHAYERFGRVYNNSPDGCGPVHITVGDGGNREGLSLMFKETSSPMSVFREASFGHGRLRVYNATHARWSWHRNDDSDSTVRDEVWLTSLGSSTGCGPRPCPANDEL</sequence>
<dbReference type="Proteomes" id="UP001179952">
    <property type="component" value="Unassembled WGS sequence"/>
</dbReference>
<dbReference type="Pfam" id="PF00149">
    <property type="entry name" value="Metallophos"/>
    <property type="match status" value="1"/>
</dbReference>
<evidence type="ECO:0000313" key="5">
    <source>
        <dbReference type="EMBL" id="KAK1276887.1"/>
    </source>
</evidence>
<dbReference type="InterPro" id="IPR041792">
    <property type="entry name" value="MPP_PAP"/>
</dbReference>
<dbReference type="InterPro" id="IPR004843">
    <property type="entry name" value="Calcineurin-like_PHP"/>
</dbReference>
<gene>
    <name evidence="5" type="ORF">QJS04_geneDACA011776</name>
</gene>
<dbReference type="Pfam" id="PF14008">
    <property type="entry name" value="Metallophos_C"/>
    <property type="match status" value="1"/>
</dbReference>
<feature type="domain" description="Calcineurin-like phosphoesterase" evidence="3">
    <location>
        <begin position="2"/>
        <end position="131"/>
    </location>
</feature>
<protein>
    <submittedName>
        <fullName evidence="5">Purple acid phosphatase 22</fullName>
    </submittedName>
</protein>
<reference evidence="5" key="2">
    <citation type="submission" date="2023-06" db="EMBL/GenBank/DDBJ databases">
        <authorList>
            <person name="Ma L."/>
            <person name="Liu K.-W."/>
            <person name="Li Z."/>
            <person name="Hsiao Y.-Y."/>
            <person name="Qi Y."/>
            <person name="Fu T."/>
            <person name="Tang G."/>
            <person name="Zhang D."/>
            <person name="Sun W.-H."/>
            <person name="Liu D.-K."/>
            <person name="Li Y."/>
            <person name="Chen G.-Z."/>
            <person name="Liu X.-D."/>
            <person name="Liao X.-Y."/>
            <person name="Jiang Y.-T."/>
            <person name="Yu X."/>
            <person name="Hao Y."/>
            <person name="Huang J."/>
            <person name="Zhao X.-W."/>
            <person name="Ke S."/>
            <person name="Chen Y.-Y."/>
            <person name="Wu W.-L."/>
            <person name="Hsu J.-L."/>
            <person name="Lin Y.-F."/>
            <person name="Huang M.-D."/>
            <person name="Li C.-Y."/>
            <person name="Huang L."/>
            <person name="Wang Z.-W."/>
            <person name="Zhao X."/>
            <person name="Zhong W.-Y."/>
            <person name="Peng D.-H."/>
            <person name="Ahmad S."/>
            <person name="Lan S."/>
            <person name="Zhang J.-S."/>
            <person name="Tsai W.-C."/>
            <person name="Van De Peer Y."/>
            <person name="Liu Z.-J."/>
        </authorList>
    </citation>
    <scope>NUCLEOTIDE SEQUENCE</scope>
    <source>
        <strain evidence="5">SCP</strain>
        <tissue evidence="5">Leaves</tissue>
    </source>
</reference>
<dbReference type="InterPro" id="IPR025733">
    <property type="entry name" value="PAPs_C"/>
</dbReference>
<reference evidence="5" key="1">
    <citation type="journal article" date="2023" name="Nat. Commun.">
        <title>Diploid and tetraploid genomes of Acorus and the evolution of monocots.</title>
        <authorList>
            <person name="Ma L."/>
            <person name="Liu K.W."/>
            <person name="Li Z."/>
            <person name="Hsiao Y.Y."/>
            <person name="Qi Y."/>
            <person name="Fu T."/>
            <person name="Tang G.D."/>
            <person name="Zhang D."/>
            <person name="Sun W.H."/>
            <person name="Liu D.K."/>
            <person name="Li Y."/>
            <person name="Chen G.Z."/>
            <person name="Liu X.D."/>
            <person name="Liao X.Y."/>
            <person name="Jiang Y.T."/>
            <person name="Yu X."/>
            <person name="Hao Y."/>
            <person name="Huang J."/>
            <person name="Zhao X.W."/>
            <person name="Ke S."/>
            <person name="Chen Y.Y."/>
            <person name="Wu W.L."/>
            <person name="Hsu J.L."/>
            <person name="Lin Y.F."/>
            <person name="Huang M.D."/>
            <person name="Li C.Y."/>
            <person name="Huang L."/>
            <person name="Wang Z.W."/>
            <person name="Zhao X."/>
            <person name="Zhong W.Y."/>
            <person name="Peng D.H."/>
            <person name="Ahmad S."/>
            <person name="Lan S."/>
            <person name="Zhang J.S."/>
            <person name="Tsai W.C."/>
            <person name="Van de Peer Y."/>
            <person name="Liu Z.J."/>
        </authorList>
    </citation>
    <scope>NUCLEOTIDE SEQUENCE</scope>
    <source>
        <strain evidence="5">SCP</strain>
    </source>
</reference>
<evidence type="ECO:0000259" key="4">
    <source>
        <dbReference type="Pfam" id="PF14008"/>
    </source>
</evidence>
<proteinExistence type="predicted"/>
<dbReference type="SUPFAM" id="SSF56300">
    <property type="entry name" value="Metallo-dependent phosphatases"/>
    <property type="match status" value="1"/>
</dbReference>
<dbReference type="InterPro" id="IPR039331">
    <property type="entry name" value="PAPs-like"/>
</dbReference>
<keyword evidence="6" id="KW-1185">Reference proteome</keyword>
<keyword evidence="1" id="KW-0732">Signal</keyword>
<dbReference type="AlphaFoldDB" id="A0AAV9BKF6"/>
<name>A0AAV9BKF6_ACOGR</name>
<comment type="caution">
    <text evidence="5">The sequence shown here is derived from an EMBL/GenBank/DDBJ whole genome shotgun (WGS) entry which is preliminary data.</text>
</comment>
<feature type="domain" description="Purple acid phosphatase C-terminal" evidence="4">
    <location>
        <begin position="146"/>
        <end position="210"/>
    </location>
</feature>
<evidence type="ECO:0000313" key="6">
    <source>
        <dbReference type="Proteomes" id="UP001179952"/>
    </source>
</evidence>
<dbReference type="EMBL" id="JAUJYN010000003">
    <property type="protein sequence ID" value="KAK1276887.1"/>
    <property type="molecule type" value="Genomic_DNA"/>
</dbReference>
<dbReference type="Gene3D" id="3.60.21.10">
    <property type="match status" value="1"/>
</dbReference>
<organism evidence="5 6">
    <name type="scientific">Acorus gramineus</name>
    <name type="common">Dwarf sweet flag</name>
    <dbReference type="NCBI Taxonomy" id="55184"/>
    <lineage>
        <taxon>Eukaryota</taxon>
        <taxon>Viridiplantae</taxon>
        <taxon>Streptophyta</taxon>
        <taxon>Embryophyta</taxon>
        <taxon>Tracheophyta</taxon>
        <taxon>Spermatophyta</taxon>
        <taxon>Magnoliopsida</taxon>
        <taxon>Liliopsida</taxon>
        <taxon>Acoraceae</taxon>
        <taxon>Acorus</taxon>
    </lineage>
</organism>
<keyword evidence="2" id="KW-0325">Glycoprotein</keyword>